<dbReference type="InterPro" id="IPR035919">
    <property type="entry name" value="EAL_sf"/>
</dbReference>
<protein>
    <recommendedName>
        <fullName evidence="7">PAS domain S-box protein</fullName>
    </recommendedName>
</protein>
<dbReference type="SMART" id="SM00086">
    <property type="entry name" value="PAC"/>
    <property type="match status" value="2"/>
</dbReference>
<dbReference type="InterPro" id="IPR000160">
    <property type="entry name" value="GGDEF_dom"/>
</dbReference>
<dbReference type="PROSITE" id="PS50113">
    <property type="entry name" value="PAC"/>
    <property type="match status" value="1"/>
</dbReference>
<dbReference type="SUPFAM" id="SSF55073">
    <property type="entry name" value="Nucleotide cyclase"/>
    <property type="match status" value="1"/>
</dbReference>
<dbReference type="Pfam" id="PF00563">
    <property type="entry name" value="EAL"/>
    <property type="match status" value="1"/>
</dbReference>
<evidence type="ECO:0000259" key="1">
    <source>
        <dbReference type="PROSITE" id="PS50112"/>
    </source>
</evidence>
<feature type="domain" description="PAC" evidence="2">
    <location>
        <begin position="123"/>
        <end position="175"/>
    </location>
</feature>
<proteinExistence type="predicted"/>
<dbReference type="SUPFAM" id="SSF141868">
    <property type="entry name" value="EAL domain-like"/>
    <property type="match status" value="1"/>
</dbReference>
<dbReference type="InterPro" id="IPR000700">
    <property type="entry name" value="PAS-assoc_C"/>
</dbReference>
<dbReference type="CDD" id="cd01948">
    <property type="entry name" value="EAL"/>
    <property type="match status" value="1"/>
</dbReference>
<dbReference type="CDD" id="cd00130">
    <property type="entry name" value="PAS"/>
    <property type="match status" value="1"/>
</dbReference>
<dbReference type="Pfam" id="PF13426">
    <property type="entry name" value="PAS_9"/>
    <property type="match status" value="1"/>
</dbReference>
<sequence length="723" mass="83512">MVGYSRSVYDDQPELLLMDLQQLHASLSKFDVKQRAAFERLDSEVVRFIRNHTDLLNAVDQAVIIGITDTKGRILYVNDSFCKISKYVREELIGKNHRLINSSYHPKAFFKDMWDTIASGKVWRGQVRNKAKNGEHYWVQTTIVPIKDEKGEVSCHIALRTDISKGKFLEEKLRMSIAEDYDRTIKLVNHLVFKLKKNDRDDIVYSYINGGIVNLFKKDHMKQLNKSLHSIYPKEQASFFLEHYEKAFRGESISYKYKIGKLWLFTSLTPVERDGQIVEVVGTTSDVTDLEKMQEKVHFMAYHDDMTKLPNRMKLLEDLDRQMKGREPFTAFYLDMNNFKTINDSIGYKIGDKLIILAGQRIKEFFKQSAMVYRVGGDEFFVVWRDSDKIESTVTELLDQLSLPFVIDSHEISISFSLGISHFPELSQDVESVLQHTHLALQKSKQAKENNFVFYKPELYRQYQQRAEMEKELRSAIDSSELTLLYQPKMDSKTNKMIGVEALVRWQSPKYGMVSPGRFIPLAEETGLISRIGKWVLTEACKQMKEWLEKGYPAIRMAVNISANELQSPNFVQQVEEILQKTGVNPSCLELEITENSMLSQQSGAVLNELRKLGIYLSIDDFGTGYSSLSYLKTFPVDCLKIDQNFIFDVFKDSGSAEIVKVIIQIAHTFNLNVIAEGVENRKTVNFLLNNKCNQVQGYFYSKPVSPRTIERFWIESFQGLNN</sequence>
<evidence type="ECO:0000259" key="4">
    <source>
        <dbReference type="PROSITE" id="PS50887"/>
    </source>
</evidence>
<dbReference type="InterPro" id="IPR000014">
    <property type="entry name" value="PAS"/>
</dbReference>
<dbReference type="InterPro" id="IPR052155">
    <property type="entry name" value="Biofilm_reg_signaling"/>
</dbReference>
<dbReference type="FunFam" id="3.20.20.450:FF:000001">
    <property type="entry name" value="Cyclic di-GMP phosphodiesterase yahA"/>
    <property type="match status" value="1"/>
</dbReference>
<dbReference type="InterPro" id="IPR035965">
    <property type="entry name" value="PAS-like_dom_sf"/>
</dbReference>
<dbReference type="SMART" id="SM00052">
    <property type="entry name" value="EAL"/>
    <property type="match status" value="1"/>
</dbReference>
<comment type="caution">
    <text evidence="5">The sequence shown here is derived from an EMBL/GenBank/DDBJ whole genome shotgun (WGS) entry which is preliminary data.</text>
</comment>
<organism evidence="5 6">
    <name type="scientific">Pseudobacillus wudalianchiensis</name>
    <dbReference type="NCBI Taxonomy" id="1743143"/>
    <lineage>
        <taxon>Bacteria</taxon>
        <taxon>Bacillati</taxon>
        <taxon>Bacillota</taxon>
        <taxon>Bacilli</taxon>
        <taxon>Bacillales</taxon>
        <taxon>Bacillaceae</taxon>
        <taxon>Pseudobacillus</taxon>
    </lineage>
</organism>
<feature type="domain" description="GGDEF" evidence="4">
    <location>
        <begin position="327"/>
        <end position="457"/>
    </location>
</feature>
<dbReference type="Gene3D" id="3.30.70.270">
    <property type="match status" value="1"/>
</dbReference>
<dbReference type="NCBIfam" id="TIGR00229">
    <property type="entry name" value="sensory_box"/>
    <property type="match status" value="1"/>
</dbReference>
<evidence type="ECO:0008006" key="7">
    <source>
        <dbReference type="Google" id="ProtNLM"/>
    </source>
</evidence>
<name>A0A1B9AMS4_9BACI</name>
<dbReference type="AlphaFoldDB" id="A0A1B9AMS4"/>
<evidence type="ECO:0000313" key="5">
    <source>
        <dbReference type="EMBL" id="OCA85149.1"/>
    </source>
</evidence>
<dbReference type="RefSeq" id="WP_065411117.1">
    <property type="nucleotide sequence ID" value="NZ_MAYT01000027.1"/>
</dbReference>
<feature type="domain" description="EAL" evidence="3">
    <location>
        <begin position="466"/>
        <end position="718"/>
    </location>
</feature>
<dbReference type="Proteomes" id="UP000092578">
    <property type="component" value="Unassembled WGS sequence"/>
</dbReference>
<feature type="domain" description="PAS" evidence="1">
    <location>
        <begin position="67"/>
        <end position="107"/>
    </location>
</feature>
<dbReference type="InterPro" id="IPR001633">
    <property type="entry name" value="EAL_dom"/>
</dbReference>
<dbReference type="PROSITE" id="PS50887">
    <property type="entry name" value="GGDEF"/>
    <property type="match status" value="1"/>
</dbReference>
<reference evidence="6" key="1">
    <citation type="submission" date="2016-05" db="EMBL/GenBank/DDBJ databases">
        <authorList>
            <person name="Liu B."/>
            <person name="Wang J."/>
            <person name="Zhu Y."/>
            <person name="Liu G."/>
            <person name="Chen Q."/>
            <person name="Chen Z."/>
            <person name="Lan J."/>
            <person name="Che J."/>
            <person name="Ge C."/>
            <person name="Shi H."/>
            <person name="Pan Z."/>
            <person name="Liu X."/>
        </authorList>
    </citation>
    <scope>NUCLEOTIDE SEQUENCE [LARGE SCALE GENOMIC DNA]</scope>
    <source>
        <strain evidence="6">FJAT-27215</strain>
    </source>
</reference>
<dbReference type="InterPro" id="IPR043128">
    <property type="entry name" value="Rev_trsase/Diguanyl_cyclase"/>
</dbReference>
<dbReference type="PANTHER" id="PTHR44757">
    <property type="entry name" value="DIGUANYLATE CYCLASE DGCP"/>
    <property type="match status" value="1"/>
</dbReference>
<dbReference type="PROSITE" id="PS50112">
    <property type="entry name" value="PAS"/>
    <property type="match status" value="1"/>
</dbReference>
<dbReference type="InterPro" id="IPR029787">
    <property type="entry name" value="Nucleotide_cyclase"/>
</dbReference>
<accession>A0A1B9AMS4</accession>
<keyword evidence="6" id="KW-1185">Reference proteome</keyword>
<dbReference type="NCBIfam" id="TIGR00254">
    <property type="entry name" value="GGDEF"/>
    <property type="match status" value="1"/>
</dbReference>
<dbReference type="Gene3D" id="3.20.20.450">
    <property type="entry name" value="EAL domain"/>
    <property type="match status" value="1"/>
</dbReference>
<gene>
    <name evidence="5" type="ORF">A8F95_10740</name>
</gene>
<evidence type="ECO:0000313" key="6">
    <source>
        <dbReference type="Proteomes" id="UP000092578"/>
    </source>
</evidence>
<evidence type="ECO:0000259" key="3">
    <source>
        <dbReference type="PROSITE" id="PS50883"/>
    </source>
</evidence>
<dbReference type="SUPFAM" id="SSF55785">
    <property type="entry name" value="PYP-like sensor domain (PAS domain)"/>
    <property type="match status" value="2"/>
</dbReference>
<dbReference type="PANTHER" id="PTHR44757:SF2">
    <property type="entry name" value="BIOFILM ARCHITECTURE MAINTENANCE PROTEIN MBAA"/>
    <property type="match status" value="1"/>
</dbReference>
<dbReference type="Gene3D" id="3.30.450.20">
    <property type="entry name" value="PAS domain"/>
    <property type="match status" value="2"/>
</dbReference>
<dbReference type="CDD" id="cd01949">
    <property type="entry name" value="GGDEF"/>
    <property type="match status" value="1"/>
</dbReference>
<dbReference type="Pfam" id="PF00990">
    <property type="entry name" value="GGDEF"/>
    <property type="match status" value="1"/>
</dbReference>
<dbReference type="InterPro" id="IPR001610">
    <property type="entry name" value="PAC"/>
</dbReference>
<evidence type="ECO:0000259" key="2">
    <source>
        <dbReference type="PROSITE" id="PS50113"/>
    </source>
</evidence>
<dbReference type="EMBL" id="MAYT01000027">
    <property type="protein sequence ID" value="OCA85149.1"/>
    <property type="molecule type" value="Genomic_DNA"/>
</dbReference>
<dbReference type="SMART" id="SM00267">
    <property type="entry name" value="GGDEF"/>
    <property type="match status" value="1"/>
</dbReference>
<dbReference type="PROSITE" id="PS50883">
    <property type="entry name" value="EAL"/>
    <property type="match status" value="1"/>
</dbReference>